<evidence type="ECO:0000259" key="1">
    <source>
        <dbReference type="Pfam" id="PF12705"/>
    </source>
</evidence>
<dbReference type="InterPro" id="IPR027417">
    <property type="entry name" value="P-loop_NTPase"/>
</dbReference>
<dbReference type="Pfam" id="PF12705">
    <property type="entry name" value="PDDEXK_1"/>
    <property type="match status" value="1"/>
</dbReference>
<comment type="caution">
    <text evidence="2">The sequence shown here is derived from an EMBL/GenBank/DDBJ whole genome shotgun (WGS) entry which is preliminary data.</text>
</comment>
<dbReference type="SUPFAM" id="SSF52980">
    <property type="entry name" value="Restriction endonuclease-like"/>
    <property type="match status" value="1"/>
</dbReference>
<proteinExistence type="predicted"/>
<reference evidence="2 3" key="1">
    <citation type="submission" date="2021-08" db="EMBL/GenBank/DDBJ databases">
        <title>Comparative Genomics Analysis of the Genus Qipengyuania Reveals Extensive Genetic Diversity and Metabolic Versatility, Including the Description of Fifteen Novel Species.</title>
        <authorList>
            <person name="Liu Y."/>
        </authorList>
    </citation>
    <scope>NUCLEOTIDE SEQUENCE [LARGE SCALE GENOMIC DNA]</scope>
    <source>
        <strain evidence="2 3">6D47A</strain>
    </source>
</reference>
<keyword evidence="3" id="KW-1185">Reference proteome</keyword>
<dbReference type="SUPFAM" id="SSF52540">
    <property type="entry name" value="P-loop containing nucleoside triphosphate hydrolases"/>
    <property type="match status" value="1"/>
</dbReference>
<protein>
    <submittedName>
        <fullName evidence="2">Double-strand break repair protein AddB</fullName>
    </submittedName>
</protein>
<sequence length="1033" mass="113158">MKGGCLGSPSPVIGTRSVHLRISARPRWRLQVAERSRPKVYSIAAHRGLADALVAGLVPRYAEPEFGLARLTLLLPSSRARRTVSEAFIRQAGDKRAPGLLMPRMAVVGDLDLDETLGPLLDPLGAGEIPPAIDPQRRLFALARMIAETMGDDAPTGATLLRLARETGATMDRLLVEGIGPEELVGNAVLDLFGSLSGHWQDSLRVFANVQAKWLSQLQKWNALDAATRRNRLFDWAAQRWRVTPPATPIVAAGVTSAAPSLAKLLRVVADLENCAVVLPDFDLTMPQGVWDELGRAGAPSKPEDTPFAREDAVTHPQYHLKLLLNRMGVAREEVQPWPRKGMAASPPERSHAIGLLFLPPEASKSWVDLPAEKRRLSGVRVMQAATPEEEAQAIALLVRKALAEPEKRVAVVTPDRPLARRVVHHLARWNILADDSGGRPLSQTAAGRAFLLAAEVMAENAKAVTLMALLGHPLADGGMERGAWLRQLRKVERELRGPRLEAGLGPIRDAVAKLAHTGERILDWWELAEAAIVPLVDTDPARPASMSDQIDIIAASAEALCGEKMWAREDGRSLAQFVEDFRLRAREAAFEVRPRDVSRVLADAMEGIAVRPPYGGHARLQILGLLEARMNRADLVICAGLNEGVWPARSGVDALLAPPVLRALGVPGSDFRIGLSAHDLAGALGAPEVVLTRAARGDGGPAIPSRFLLRVQALLGDMLPKHAENSAIEYARAMVRAPEAPVYPRPRPMPSAEQRRVDISATALDRLRGDPYQFFAGKIMQLQDLDTLDAVPRPAWQGEVAHEILEEWHKAEPQTPIVEIMERIFEKRNVHPLMRGLWQPRLKRALQWVEQEIAGYTERQVVAVEAWGEMEVDGVRIHGKIDRLDRFADGSFGIVDYKTGSPPSSKMVEQGFALQLGLLGMIAERGGFKAGAGVPSAFEYWSLAKAKSETNPVGFGYIETPLRIGNKRSGLPPEDFLPTTARFLEGAIAAWIKGDEPFTARLNPDYPAYDTYDQLMRLDEWLPHLDVEGDTQ</sequence>
<dbReference type="InterPro" id="IPR011335">
    <property type="entry name" value="Restrct_endonuc-II-like"/>
</dbReference>
<name>A0ABS7JCJ9_9SPHN</name>
<feature type="domain" description="PD-(D/E)XK endonuclease-like" evidence="1">
    <location>
        <begin position="760"/>
        <end position="955"/>
    </location>
</feature>
<organism evidence="2 3">
    <name type="scientific">Qipengyuania qiaonensis</name>
    <dbReference type="NCBI Taxonomy" id="2867240"/>
    <lineage>
        <taxon>Bacteria</taxon>
        <taxon>Pseudomonadati</taxon>
        <taxon>Pseudomonadota</taxon>
        <taxon>Alphaproteobacteria</taxon>
        <taxon>Sphingomonadales</taxon>
        <taxon>Erythrobacteraceae</taxon>
        <taxon>Qipengyuania</taxon>
    </lineage>
</organism>
<evidence type="ECO:0000313" key="2">
    <source>
        <dbReference type="EMBL" id="MBX7483569.1"/>
    </source>
</evidence>
<dbReference type="Proteomes" id="UP000755104">
    <property type="component" value="Unassembled WGS sequence"/>
</dbReference>
<accession>A0ABS7JCJ9</accession>
<dbReference type="InterPro" id="IPR014153">
    <property type="entry name" value="Ds_break_AddB"/>
</dbReference>
<evidence type="ECO:0000313" key="3">
    <source>
        <dbReference type="Proteomes" id="UP000755104"/>
    </source>
</evidence>
<dbReference type="InterPro" id="IPR038726">
    <property type="entry name" value="PDDEXK_AddAB-type"/>
</dbReference>
<dbReference type="Gene3D" id="3.90.320.10">
    <property type="match status" value="1"/>
</dbReference>
<dbReference type="InterPro" id="IPR011604">
    <property type="entry name" value="PDDEXK-like_dom_sf"/>
</dbReference>
<dbReference type="NCBIfam" id="TIGR02786">
    <property type="entry name" value="addB_alphas"/>
    <property type="match status" value="1"/>
</dbReference>
<gene>
    <name evidence="2" type="primary">addB</name>
    <name evidence="2" type="ORF">K3174_13620</name>
</gene>
<dbReference type="EMBL" id="JAIGNO010000010">
    <property type="protein sequence ID" value="MBX7483569.1"/>
    <property type="molecule type" value="Genomic_DNA"/>
</dbReference>